<keyword evidence="5" id="KW-1185">Reference proteome</keyword>
<feature type="domain" description="Solute-binding protein family 3/N-terminal" evidence="3">
    <location>
        <begin position="34"/>
        <end position="259"/>
    </location>
</feature>
<feature type="chain" id="PRO_5045612391" evidence="2">
    <location>
        <begin position="23"/>
        <end position="267"/>
    </location>
</feature>
<dbReference type="Proteomes" id="UP001589865">
    <property type="component" value="Unassembled WGS sequence"/>
</dbReference>
<evidence type="ECO:0000259" key="3">
    <source>
        <dbReference type="SMART" id="SM00062"/>
    </source>
</evidence>
<name>A0ABV6JN72_9PROT</name>
<accession>A0ABV6JN72</accession>
<dbReference type="InterPro" id="IPR001638">
    <property type="entry name" value="Solute-binding_3/MltF_N"/>
</dbReference>
<dbReference type="EMBL" id="JBHLUN010000002">
    <property type="protein sequence ID" value="MFC0407149.1"/>
    <property type="molecule type" value="Genomic_DNA"/>
</dbReference>
<organism evidence="4 5">
    <name type="scientific">Roseomonas elaeocarpi</name>
    <dbReference type="NCBI Taxonomy" id="907779"/>
    <lineage>
        <taxon>Bacteria</taxon>
        <taxon>Pseudomonadati</taxon>
        <taxon>Pseudomonadota</taxon>
        <taxon>Alphaproteobacteria</taxon>
        <taxon>Acetobacterales</taxon>
        <taxon>Roseomonadaceae</taxon>
        <taxon>Roseomonas</taxon>
    </lineage>
</organism>
<dbReference type="CDD" id="cd13530">
    <property type="entry name" value="PBP2_peptides_like"/>
    <property type="match status" value="1"/>
</dbReference>
<dbReference type="PANTHER" id="PTHR35936:SF35">
    <property type="entry name" value="L-CYSTINE-BINDING PROTEIN TCYJ"/>
    <property type="match status" value="1"/>
</dbReference>
<proteinExistence type="predicted"/>
<comment type="caution">
    <text evidence="4">The sequence shown here is derived from an EMBL/GenBank/DDBJ whole genome shotgun (WGS) entry which is preliminary data.</text>
</comment>
<protein>
    <submittedName>
        <fullName evidence="4">Substrate-binding periplasmic protein</fullName>
    </submittedName>
</protein>
<sequence>MLFRRLTAAVALLGLMIGTAYADDYKSELIKPGTLVVGTTGASPPATMYNAEAELTGYDIDLSRKLAADLGLKVEFVTLEWSAMLAGVQAGRFDMVASSVARTPDRVASASFTISQPYVVNGVAGARRANDSSIKRWEDACGKRVGIVKGANEIRTAREALPAGCLDNVREYPGWSELLLDLQNGRVDVLVGNYLTPSYMINSGKRPLAMLDRMITVSTSGLVIRKEDSDLTARINALIAQYKADGSLKALTEKYVGQQLDWSLVRE</sequence>
<evidence type="ECO:0000313" key="5">
    <source>
        <dbReference type="Proteomes" id="UP001589865"/>
    </source>
</evidence>
<dbReference type="PANTHER" id="PTHR35936">
    <property type="entry name" value="MEMBRANE-BOUND LYTIC MUREIN TRANSGLYCOSYLASE F"/>
    <property type="match status" value="1"/>
</dbReference>
<gene>
    <name evidence="4" type="ORF">ACFFGY_02745</name>
</gene>
<dbReference type="RefSeq" id="WP_377042841.1">
    <property type="nucleotide sequence ID" value="NZ_JBHLUN010000002.1"/>
</dbReference>
<dbReference type="SMART" id="SM00062">
    <property type="entry name" value="PBPb"/>
    <property type="match status" value="1"/>
</dbReference>
<dbReference type="SUPFAM" id="SSF53850">
    <property type="entry name" value="Periplasmic binding protein-like II"/>
    <property type="match status" value="1"/>
</dbReference>
<keyword evidence="1 2" id="KW-0732">Signal</keyword>
<reference evidence="4 5" key="1">
    <citation type="submission" date="2024-09" db="EMBL/GenBank/DDBJ databases">
        <authorList>
            <person name="Sun Q."/>
            <person name="Mori K."/>
        </authorList>
    </citation>
    <scope>NUCLEOTIDE SEQUENCE [LARGE SCALE GENOMIC DNA]</scope>
    <source>
        <strain evidence="4 5">TBRC 5777</strain>
    </source>
</reference>
<evidence type="ECO:0000256" key="2">
    <source>
        <dbReference type="SAM" id="SignalP"/>
    </source>
</evidence>
<evidence type="ECO:0000313" key="4">
    <source>
        <dbReference type="EMBL" id="MFC0407149.1"/>
    </source>
</evidence>
<dbReference type="Gene3D" id="3.40.190.10">
    <property type="entry name" value="Periplasmic binding protein-like II"/>
    <property type="match status" value="2"/>
</dbReference>
<dbReference type="Pfam" id="PF00497">
    <property type="entry name" value="SBP_bac_3"/>
    <property type="match status" value="1"/>
</dbReference>
<feature type="signal peptide" evidence="2">
    <location>
        <begin position="1"/>
        <end position="22"/>
    </location>
</feature>
<evidence type="ECO:0000256" key="1">
    <source>
        <dbReference type="ARBA" id="ARBA00022729"/>
    </source>
</evidence>